<dbReference type="KEGG" id="lga:LGAS_0503"/>
<organism evidence="2 3">
    <name type="scientific">Lactobacillus gasseri (strain ATCC 33323 / DSM 20243 / BCRC 14619 / CIP 102991 / JCM 1131 / KCTC 3163 / NCIMB 11718 / NCTC 13722 / AM63)</name>
    <dbReference type="NCBI Taxonomy" id="324831"/>
    <lineage>
        <taxon>Bacteria</taxon>
        <taxon>Bacillati</taxon>
        <taxon>Bacillota</taxon>
        <taxon>Bacilli</taxon>
        <taxon>Lactobacillales</taxon>
        <taxon>Lactobacillaceae</taxon>
        <taxon>Lactobacillus</taxon>
    </lineage>
</organism>
<evidence type="ECO:0000259" key="1">
    <source>
        <dbReference type="Pfam" id="PF01637"/>
    </source>
</evidence>
<dbReference type="GO" id="GO:0005524">
    <property type="term" value="F:ATP binding"/>
    <property type="evidence" value="ECO:0007669"/>
    <property type="project" value="InterPro"/>
</dbReference>
<dbReference type="AlphaFoldDB" id="A0A806A580"/>
<dbReference type="Pfam" id="PF01637">
    <property type="entry name" value="ATPase_2"/>
    <property type="match status" value="1"/>
</dbReference>
<reference evidence="2 3" key="1">
    <citation type="journal article" date="2006" name="Proc. Natl. Acad. Sci. U.S.A.">
        <title>Comparative genomics of the lactic acid bacteria.</title>
        <authorList>
            <person name="Makarova K."/>
            <person name="Slesarev A."/>
            <person name="Wolf Y."/>
            <person name="Sorokin A."/>
            <person name="Mirkin B."/>
            <person name="Koonin E."/>
            <person name="Pavlov A."/>
            <person name="Pavlova N."/>
            <person name="Karamychev V."/>
            <person name="Polouchine N."/>
            <person name="Shakhova V."/>
            <person name="Grigoriev I."/>
            <person name="Lou Y."/>
            <person name="Rohksar D."/>
            <person name="Lucas S."/>
            <person name="Huang K."/>
            <person name="Goodstein D.M."/>
            <person name="Hawkins T."/>
            <person name="Plengvidhya V."/>
            <person name="Welker D."/>
            <person name="Hughes J."/>
            <person name="Goh Y."/>
            <person name="Benson A."/>
            <person name="Baldwin K."/>
            <person name="Lee J.H."/>
            <person name="Diaz-Muniz I."/>
            <person name="Dosti B."/>
            <person name="Smeianov V."/>
            <person name="Wechter W."/>
            <person name="Barabote R."/>
            <person name="Lorca G."/>
            <person name="Altermann E."/>
            <person name="Barrangou R."/>
            <person name="Ganesan B."/>
            <person name="Xie Y."/>
            <person name="Rawsthorne H."/>
            <person name="Tamir D."/>
            <person name="Parker C."/>
            <person name="Breidt F."/>
            <person name="Broadbent J."/>
            <person name="Hutkins R."/>
            <person name="O'Sullivan D."/>
            <person name="Steele J."/>
            <person name="Unlu G."/>
            <person name="Saier M."/>
            <person name="Klaenhammer T."/>
            <person name="Richardson P."/>
            <person name="Kozyavkin S."/>
            <person name="Weimer B."/>
            <person name="Mills D."/>
        </authorList>
    </citation>
    <scope>NUCLEOTIDE SEQUENCE [LARGE SCALE GENOMIC DNA]</scope>
    <source>
        <strain evidence="3">ATCC 33323 / DSM 20243 / BCRC 14619 / CIP 102991 / JCM 1131 / KCTC 3163 / NCIMB 11718 / NCTC 13722 / AM63</strain>
    </source>
</reference>
<protein>
    <recommendedName>
        <fullName evidence="1">ATPase domain-containing protein</fullName>
    </recommendedName>
</protein>
<name>A0A806A580_LACGA</name>
<accession>A0A806A580</accession>
<dbReference type="Gene3D" id="3.40.50.300">
    <property type="entry name" value="P-loop containing nucleotide triphosphate hydrolases"/>
    <property type="match status" value="1"/>
</dbReference>
<dbReference type="SUPFAM" id="SSF52540">
    <property type="entry name" value="P-loop containing nucleoside triphosphate hydrolases"/>
    <property type="match status" value="1"/>
</dbReference>
<dbReference type="InterPro" id="IPR011579">
    <property type="entry name" value="ATPase_dom"/>
</dbReference>
<evidence type="ECO:0000313" key="2">
    <source>
        <dbReference type="EMBL" id="ABJ59901.1"/>
    </source>
</evidence>
<dbReference type="EMBL" id="CP000413">
    <property type="protein sequence ID" value="ABJ59901.1"/>
    <property type="molecule type" value="Genomic_DNA"/>
</dbReference>
<dbReference type="InterPro" id="IPR027417">
    <property type="entry name" value="P-loop_NTPase"/>
</dbReference>
<evidence type="ECO:0000313" key="3">
    <source>
        <dbReference type="Proteomes" id="UP000000664"/>
    </source>
</evidence>
<sequence length="362" mass="41176">MKGDMKVNNPFNPTFGDVPKIFLDTDTRINDLISKIKTSDFARSFFITGVRGSGKTVFLNAVAQKLDQDDNCYRINLINKDNLVASLTKKLAIKTESAFQKALNNVNSITVKGINIDLNSSETEYDIVLEKILEKVKKQNKYVVVTIDEITNTEAVREFAQVFNELKGDNLPIFVLMTGLPDLILDIQTQSKLTFLLRSEKIHTLPLKNADIIAAYTSVFNCSLSVASRMAKMTGGYAFAFQLLGFLLFDQLNGKIPESADLDKVSIPFQLQLFDNAYQKIFIDLSEWDRKYLLAVRGNKRLQDVVKILGKDKVFVAQYRRRAIERKLIIPAGYGLVQYTLPYFDEYLKQTEDPDSAYYWGY</sequence>
<feature type="domain" description="ATPase" evidence="1">
    <location>
        <begin position="22"/>
        <end position="164"/>
    </location>
</feature>
<dbReference type="Proteomes" id="UP000000664">
    <property type="component" value="Chromosome"/>
</dbReference>
<proteinExistence type="predicted"/>
<gene>
    <name evidence="2" type="ordered locus">LGAS_0503</name>
</gene>